<dbReference type="EMBL" id="PCVL01000079">
    <property type="protein sequence ID" value="PIQ72083.1"/>
    <property type="molecule type" value="Genomic_DNA"/>
</dbReference>
<dbReference type="Pfam" id="PF01229">
    <property type="entry name" value="Glyco_hydro_39"/>
    <property type="match status" value="1"/>
</dbReference>
<dbReference type="SUPFAM" id="SSF51445">
    <property type="entry name" value="(Trans)glycosidases"/>
    <property type="match status" value="1"/>
</dbReference>
<evidence type="ECO:0000313" key="5">
    <source>
        <dbReference type="EMBL" id="PIQ72083.1"/>
    </source>
</evidence>
<organism evidence="5 6">
    <name type="scientific">Candidatus Roizmanbacteria bacterium CG11_big_fil_rev_8_21_14_0_20_35_14</name>
    <dbReference type="NCBI Taxonomy" id="1974855"/>
    <lineage>
        <taxon>Bacteria</taxon>
        <taxon>Candidatus Roizmaniibacteriota</taxon>
    </lineage>
</organism>
<keyword evidence="3" id="KW-0326">Glycosidase</keyword>
<dbReference type="InterPro" id="IPR017853">
    <property type="entry name" value="GH"/>
</dbReference>
<dbReference type="InterPro" id="IPR051923">
    <property type="entry name" value="Glycosyl_Hydrolase_39"/>
</dbReference>
<dbReference type="GO" id="GO:0004553">
    <property type="term" value="F:hydrolase activity, hydrolyzing O-glycosyl compounds"/>
    <property type="evidence" value="ECO:0007669"/>
    <property type="project" value="TreeGrafter"/>
</dbReference>
<reference evidence="5 6" key="1">
    <citation type="submission" date="2017-09" db="EMBL/GenBank/DDBJ databases">
        <title>Depth-based differentiation of microbial function through sediment-hosted aquifers and enrichment of novel symbionts in the deep terrestrial subsurface.</title>
        <authorList>
            <person name="Probst A.J."/>
            <person name="Ladd B."/>
            <person name="Jarett J.K."/>
            <person name="Geller-Mcgrath D.E."/>
            <person name="Sieber C.M."/>
            <person name="Emerson J.B."/>
            <person name="Anantharaman K."/>
            <person name="Thomas B.C."/>
            <person name="Malmstrom R."/>
            <person name="Stieglmeier M."/>
            <person name="Klingl A."/>
            <person name="Woyke T."/>
            <person name="Ryan C.M."/>
            <person name="Banfield J.F."/>
        </authorList>
    </citation>
    <scope>NUCLEOTIDE SEQUENCE [LARGE SCALE GENOMIC DNA]</scope>
    <source>
        <strain evidence="5">CG11_big_fil_rev_8_21_14_0_20_35_14</strain>
    </source>
</reference>
<dbReference type="InterPro" id="IPR049166">
    <property type="entry name" value="GH39_cat"/>
</dbReference>
<gene>
    <name evidence="5" type="ORF">COV86_04935</name>
</gene>
<evidence type="ECO:0000259" key="4">
    <source>
        <dbReference type="Pfam" id="PF01229"/>
    </source>
</evidence>
<proteinExistence type="inferred from homology"/>
<evidence type="ECO:0000313" key="6">
    <source>
        <dbReference type="Proteomes" id="UP000229570"/>
    </source>
</evidence>
<dbReference type="PANTHER" id="PTHR12631:SF10">
    <property type="entry name" value="BETA-XYLOSIDASE-LIKE PROTEIN-RELATED"/>
    <property type="match status" value="1"/>
</dbReference>
<dbReference type="PANTHER" id="PTHR12631">
    <property type="entry name" value="ALPHA-L-IDURONIDASE"/>
    <property type="match status" value="1"/>
</dbReference>
<comment type="similarity">
    <text evidence="1">Belongs to the glycosyl hydrolase 39 family.</text>
</comment>
<accession>A0A2H0KNH8</accession>
<dbReference type="Proteomes" id="UP000229570">
    <property type="component" value="Unassembled WGS sequence"/>
</dbReference>
<comment type="caution">
    <text evidence="5">The sequence shown here is derived from an EMBL/GenBank/DDBJ whole genome shotgun (WGS) entry which is preliminary data.</text>
</comment>
<evidence type="ECO:0000256" key="3">
    <source>
        <dbReference type="ARBA" id="ARBA00023295"/>
    </source>
</evidence>
<feature type="domain" description="Glycosyl hydrolases family 39 N-terminal catalytic" evidence="4">
    <location>
        <begin position="81"/>
        <end position="411"/>
    </location>
</feature>
<keyword evidence="2" id="KW-0378">Hydrolase</keyword>
<sequence>MLKRLTILFLIFLLALPFLFYLFQYISRAAPRKANIVVDVVKTSGPFPDRWKALAQGGEETGVRMLGNVVPQISELYPRFIRLDHIYDFYDIVSRDSTGSLNFNFSKLDETVCDIYHAGAKPFFSLGYMPPVISKDGSLIGRPNNWNEWSLLVQKTIEHYSGKNTILPCGSMYDFWKTDIYYEVWNEPDLETFGKWKYLGGKSYSELYSYSVKGAAASKNVFSYKLGGPVTTALYKNWIQKFLDYVAVNNLKLDFISWHHYSKKTDDYTDDIIKLNKWLGESPRYDRFEKLPRIISEWGYDSEKNPIADTEVGAAHTLASIRNFINANLEAAFLFEIKDGPSLSWGILNHDASKKPRWYALQMLNSLGGNQIIIDGEGTYVTALSSKNDDRISLILTNYDGSGRNTEAVPVVFKNLAPGKYNLTKIYIDGRKETSLNLRPINGEISLKGDKSIIMPANSIVAIELTSL</sequence>
<dbReference type="AlphaFoldDB" id="A0A2H0KNH8"/>
<name>A0A2H0KNH8_9BACT</name>
<protein>
    <recommendedName>
        <fullName evidence="4">Glycosyl hydrolases family 39 N-terminal catalytic domain-containing protein</fullName>
    </recommendedName>
</protein>
<dbReference type="Gene3D" id="3.20.20.80">
    <property type="entry name" value="Glycosidases"/>
    <property type="match status" value="1"/>
</dbReference>
<evidence type="ECO:0000256" key="2">
    <source>
        <dbReference type="ARBA" id="ARBA00022801"/>
    </source>
</evidence>
<evidence type="ECO:0000256" key="1">
    <source>
        <dbReference type="ARBA" id="ARBA00008875"/>
    </source>
</evidence>